<dbReference type="Proteomes" id="UP000252124">
    <property type="component" value="Unassembled WGS sequence"/>
</dbReference>
<dbReference type="Gene3D" id="3.40.50.720">
    <property type="entry name" value="NAD(P)-binding Rossmann-like Domain"/>
    <property type="match status" value="1"/>
</dbReference>
<dbReference type="SUPFAM" id="SSF51735">
    <property type="entry name" value="NAD(P)-binding Rossmann-fold domains"/>
    <property type="match status" value="1"/>
</dbReference>
<dbReference type="GeneID" id="99733261"/>
<accession>A0ABX9GC82</accession>
<dbReference type="RefSeq" id="WP_143219563.1">
    <property type="nucleotide sequence ID" value="NZ_CADIJU010000017.1"/>
</dbReference>
<evidence type="ECO:0000313" key="1">
    <source>
        <dbReference type="EMBL" id="RBP18987.1"/>
    </source>
</evidence>
<reference evidence="1 2" key="1">
    <citation type="submission" date="2018-06" db="EMBL/GenBank/DDBJ databases">
        <title>Genomic Encyclopedia of Type Strains, Phase III (KMG-III): the genomes of soil and plant-associated and newly described type strains.</title>
        <authorList>
            <person name="Whitman W."/>
        </authorList>
    </citation>
    <scope>NUCLEOTIDE SEQUENCE [LARGE SCALE GENOMIC DNA]</scope>
    <source>
        <strain evidence="1 2">CECT 7342</strain>
    </source>
</reference>
<proteinExistence type="predicted"/>
<gene>
    <name evidence="1" type="ORF">DFP87_10564</name>
</gene>
<comment type="caution">
    <text evidence="1">The sequence shown here is derived from an EMBL/GenBank/DDBJ whole genome shotgun (WGS) entry which is preliminary data.</text>
</comment>
<sequence>MQMGSHPGDPETEIQTDRALIEAAHRANVRVIVHTSVARAGDHENFVGREEGHWEPLYWKNKAAVNDMVKKQGFRHWVILKPALIMEDLVPPMADSMFPSLAARGQFETAIQPDTKLD</sequence>
<organism evidence="1 2">
    <name type="scientific">Achromobacter marplatensis</name>
    <dbReference type="NCBI Taxonomy" id="470868"/>
    <lineage>
        <taxon>Bacteria</taxon>
        <taxon>Pseudomonadati</taxon>
        <taxon>Pseudomonadota</taxon>
        <taxon>Betaproteobacteria</taxon>
        <taxon>Burkholderiales</taxon>
        <taxon>Alcaligenaceae</taxon>
        <taxon>Achromobacter</taxon>
    </lineage>
</organism>
<evidence type="ECO:0000313" key="2">
    <source>
        <dbReference type="Proteomes" id="UP000252124"/>
    </source>
</evidence>
<keyword evidence="2" id="KW-1185">Reference proteome</keyword>
<name>A0ABX9GC82_9BURK</name>
<dbReference type="InterPro" id="IPR036291">
    <property type="entry name" value="NAD(P)-bd_dom_sf"/>
</dbReference>
<protein>
    <submittedName>
        <fullName evidence="1">Uncharacterized protein</fullName>
    </submittedName>
</protein>
<dbReference type="EMBL" id="QNRM01000005">
    <property type="protein sequence ID" value="RBP18987.1"/>
    <property type="molecule type" value="Genomic_DNA"/>
</dbReference>